<dbReference type="InterPro" id="IPR051448">
    <property type="entry name" value="CdaR-like_regulators"/>
</dbReference>
<name>A0ABZ3IHF6_9FIRM</name>
<protein>
    <recommendedName>
        <fullName evidence="6">Purine catabolism regulatory protein</fullName>
    </recommendedName>
</protein>
<dbReference type="EMBL" id="CP155573">
    <property type="protein sequence ID" value="XFO64859.1"/>
    <property type="molecule type" value="Genomic_DNA"/>
</dbReference>
<organism evidence="4 5">
    <name type="scientific">Sporomusa silvacetica DSM 10669</name>
    <dbReference type="NCBI Taxonomy" id="1123289"/>
    <lineage>
        <taxon>Bacteria</taxon>
        <taxon>Bacillati</taxon>
        <taxon>Bacillota</taxon>
        <taxon>Negativicutes</taxon>
        <taxon>Selenomonadales</taxon>
        <taxon>Sporomusaceae</taxon>
        <taxon>Sporomusa</taxon>
    </lineage>
</organism>
<dbReference type="InterPro" id="IPR041522">
    <property type="entry name" value="CdaR_GGDEF"/>
</dbReference>
<sequence>MGTIYEIKLTNCAEYTILEPVMVMLFSKIIKQISGQEFLKIIKCTDMFEISDVLLIDGFQTNYINNVLYFGYYEQLAEGCLPAQCILVKTEKTLALKNISTDLALVNQEALFFCVNAAKAMVEGARSKGFYAELINCAIRTQDINPIMNLAASKLGNPLILLDENFKVLSYSNVFLIKDSLWAQIIQLGYCNYEFVTAVSEMEVVKNAALTPEPTVVTCSGSALRKLSSKILCNGRSTGTVLMLETEMPISSKHMELLPVISAAIGDTIQRYLTYLLPNNTLHQKLLYDLLIGASSEEIAPQIVGLKFSPYLCALCVQHAQRLGQQYLKEQVAEKMVKLLPDTRFTFHEGGIAALVSLGDQCRLSEEQIAVLDDFSKKEHLRIGISNTFFRIENFAKYYAQARRTLEILHYLQAGRNVGCYEKFSFYDLLNSVENFKSLEEYCHPALIILREYDRANNTEFYYTLCVYLECACSIKLTAEKLFIHRNSLTYRLERIQKLTQVDLADDNIRFLLVMSYRIDYFCGEIKKKQTQS</sequence>
<dbReference type="PANTHER" id="PTHR33744:SF1">
    <property type="entry name" value="DNA-BINDING TRANSCRIPTIONAL ACTIVATOR ADER"/>
    <property type="match status" value="1"/>
</dbReference>
<dbReference type="InterPro" id="IPR025736">
    <property type="entry name" value="PucR_C-HTH_dom"/>
</dbReference>
<evidence type="ECO:0000256" key="1">
    <source>
        <dbReference type="ARBA" id="ARBA00006754"/>
    </source>
</evidence>
<evidence type="ECO:0000313" key="5">
    <source>
        <dbReference type="Proteomes" id="UP000216752"/>
    </source>
</evidence>
<reference evidence="4" key="1">
    <citation type="submission" date="2024-05" db="EMBL/GenBank/DDBJ databases">
        <title>Isolation and characterization of Sporomusa carbonis sp. nov., a carboxydotrophic hydrogenogen in the genus of Sporomusa isolated from a charcoal burning pile.</title>
        <authorList>
            <person name="Boeer T."/>
            <person name="Rosenbaum F."/>
            <person name="Eysell L."/>
            <person name="Mueller V."/>
            <person name="Daniel R."/>
            <person name="Poehlein A."/>
        </authorList>
    </citation>
    <scope>NUCLEOTIDE SEQUENCE [LARGE SCALE GENOMIC DNA]</scope>
    <source>
        <strain evidence="4">DSM 10669</strain>
    </source>
</reference>
<dbReference type="Pfam" id="PF13556">
    <property type="entry name" value="HTH_30"/>
    <property type="match status" value="1"/>
</dbReference>
<dbReference type="Proteomes" id="UP000216752">
    <property type="component" value="Chromosome"/>
</dbReference>
<dbReference type="Gene3D" id="1.10.10.2840">
    <property type="entry name" value="PucR C-terminal helix-turn-helix domain"/>
    <property type="match status" value="1"/>
</dbReference>
<evidence type="ECO:0008006" key="6">
    <source>
        <dbReference type="Google" id="ProtNLM"/>
    </source>
</evidence>
<evidence type="ECO:0000259" key="2">
    <source>
        <dbReference type="Pfam" id="PF13556"/>
    </source>
</evidence>
<feature type="domain" description="CdaR GGDEF-like" evidence="3">
    <location>
        <begin position="304"/>
        <end position="408"/>
    </location>
</feature>
<evidence type="ECO:0000259" key="3">
    <source>
        <dbReference type="Pfam" id="PF17853"/>
    </source>
</evidence>
<evidence type="ECO:0000313" key="4">
    <source>
        <dbReference type="EMBL" id="XFO64859.1"/>
    </source>
</evidence>
<feature type="domain" description="PucR C-terminal helix-turn-helix" evidence="2">
    <location>
        <begin position="464"/>
        <end position="519"/>
    </location>
</feature>
<dbReference type="PANTHER" id="PTHR33744">
    <property type="entry name" value="CARBOHYDRATE DIACID REGULATOR"/>
    <property type="match status" value="1"/>
</dbReference>
<dbReference type="RefSeq" id="WP_094607675.1">
    <property type="nucleotide sequence ID" value="NZ_CP155573.1"/>
</dbReference>
<keyword evidence="5" id="KW-1185">Reference proteome</keyword>
<dbReference type="InterPro" id="IPR042070">
    <property type="entry name" value="PucR_C-HTH_sf"/>
</dbReference>
<dbReference type="Pfam" id="PF17853">
    <property type="entry name" value="GGDEF_2"/>
    <property type="match status" value="1"/>
</dbReference>
<gene>
    <name evidence="4" type="ORF">SPSIL_009680</name>
</gene>
<accession>A0ABZ3IHF6</accession>
<comment type="similarity">
    <text evidence="1">Belongs to the CdaR family.</text>
</comment>
<proteinExistence type="inferred from homology"/>